<sequence>MSISEDGRSALKEGEGEEIPSLLARLRDVSGHLIRMGRHIGHLGPRGPEEGPPALVIPGFLASDRTTLELRRHLARGGWRVHGWGKGQNRGAYEGILEDLEEKLDAVSGNDKALVVGWSLGGVMGRELARKRPDKVRAIVTLASPFSGHRKLNNVWREYELVAGHPVDAPPVQQIPDKPPVPTMAIVAQNDGLVAQRAQTGLREESDRVVLLPCGHMQIGKSRPMLRRIMSEIDTFVEK</sequence>
<proteinExistence type="predicted"/>
<dbReference type="Gene3D" id="3.40.50.1820">
    <property type="entry name" value="alpha/beta hydrolase"/>
    <property type="match status" value="1"/>
</dbReference>
<dbReference type="InterPro" id="IPR029058">
    <property type="entry name" value="AB_hydrolase_fold"/>
</dbReference>
<evidence type="ECO:0000313" key="2">
    <source>
        <dbReference type="EMBL" id="MCM8558252.1"/>
    </source>
</evidence>
<accession>A0A9X2J5H5</accession>
<dbReference type="EMBL" id="JAMSHT010000001">
    <property type="protein sequence ID" value="MCM8558252.1"/>
    <property type="molecule type" value="Genomic_DNA"/>
</dbReference>
<protein>
    <submittedName>
        <fullName evidence="2">Alpha/beta hydrolase</fullName>
    </submittedName>
</protein>
<name>A0A9X2J5H5_9SPHN</name>
<evidence type="ECO:0000259" key="1">
    <source>
        <dbReference type="Pfam" id="PF00561"/>
    </source>
</evidence>
<keyword evidence="2" id="KW-0378">Hydrolase</keyword>
<dbReference type="GO" id="GO:0016787">
    <property type="term" value="F:hydrolase activity"/>
    <property type="evidence" value="ECO:0007669"/>
    <property type="project" value="UniProtKB-KW"/>
</dbReference>
<dbReference type="RefSeq" id="WP_252115020.1">
    <property type="nucleotide sequence ID" value="NZ_JAMSHT010000001.1"/>
</dbReference>
<organism evidence="2 3">
    <name type="scientific">Sphingomicrobium sediminis</name>
    <dbReference type="NCBI Taxonomy" id="2950949"/>
    <lineage>
        <taxon>Bacteria</taxon>
        <taxon>Pseudomonadati</taxon>
        <taxon>Pseudomonadota</taxon>
        <taxon>Alphaproteobacteria</taxon>
        <taxon>Sphingomonadales</taxon>
        <taxon>Sphingomonadaceae</taxon>
        <taxon>Sphingomicrobium</taxon>
    </lineage>
</organism>
<evidence type="ECO:0000313" key="3">
    <source>
        <dbReference type="Proteomes" id="UP001155128"/>
    </source>
</evidence>
<dbReference type="SUPFAM" id="SSF53474">
    <property type="entry name" value="alpha/beta-Hydrolases"/>
    <property type="match status" value="1"/>
</dbReference>
<dbReference type="InterPro" id="IPR000073">
    <property type="entry name" value="AB_hydrolase_1"/>
</dbReference>
<dbReference type="Proteomes" id="UP001155128">
    <property type="component" value="Unassembled WGS sequence"/>
</dbReference>
<keyword evidence="3" id="KW-1185">Reference proteome</keyword>
<dbReference type="AlphaFoldDB" id="A0A9X2J5H5"/>
<gene>
    <name evidence="2" type="ORF">NDO55_10530</name>
</gene>
<feature type="domain" description="AB hydrolase-1" evidence="1">
    <location>
        <begin position="84"/>
        <end position="158"/>
    </location>
</feature>
<dbReference type="Pfam" id="PF00561">
    <property type="entry name" value="Abhydrolase_1"/>
    <property type="match status" value="1"/>
</dbReference>
<reference evidence="2" key="1">
    <citation type="submission" date="2022-06" db="EMBL/GenBank/DDBJ databases">
        <title>Sphingomicrobium sedimins sp. nov., a marine bacterium isolated from tidal flat.</title>
        <authorList>
            <person name="Kim C.-H."/>
            <person name="Yoo Y."/>
            <person name="Kim J.-J."/>
        </authorList>
    </citation>
    <scope>NUCLEOTIDE SEQUENCE</scope>
    <source>
        <strain evidence="2">GRR-S6-50</strain>
    </source>
</reference>
<comment type="caution">
    <text evidence="2">The sequence shown here is derived from an EMBL/GenBank/DDBJ whole genome shotgun (WGS) entry which is preliminary data.</text>
</comment>